<evidence type="ECO:0000256" key="1">
    <source>
        <dbReference type="SAM" id="MobiDB-lite"/>
    </source>
</evidence>
<proteinExistence type="predicted"/>
<evidence type="ECO:0000313" key="3">
    <source>
        <dbReference type="Proteomes" id="UP000019373"/>
    </source>
</evidence>
<dbReference type="Pfam" id="PF24666">
    <property type="entry name" value="zf-C2H2_fungi_2"/>
    <property type="match status" value="1"/>
</dbReference>
<evidence type="ECO:0000313" key="2">
    <source>
        <dbReference type="EMBL" id="ERF72480.1"/>
    </source>
</evidence>
<dbReference type="GeneID" id="19242569"/>
<gene>
    <name evidence="2" type="ORF">EPUS_07689</name>
</gene>
<dbReference type="Proteomes" id="UP000019373">
    <property type="component" value="Unassembled WGS sequence"/>
</dbReference>
<feature type="compositionally biased region" description="Pro residues" evidence="1">
    <location>
        <begin position="44"/>
        <end position="68"/>
    </location>
</feature>
<dbReference type="AlphaFoldDB" id="U1HPZ0"/>
<accession>U1HPZ0</accession>
<keyword evidence="3" id="KW-1185">Reference proteome</keyword>
<reference evidence="3" key="1">
    <citation type="journal article" date="2014" name="BMC Genomics">
        <title>Genome characteristics reveal the impact of lichenization on lichen-forming fungus Endocarpon pusillum Hedwig (Verrucariales, Ascomycota).</title>
        <authorList>
            <person name="Wang Y.-Y."/>
            <person name="Liu B."/>
            <person name="Zhang X.-Y."/>
            <person name="Zhou Q.-M."/>
            <person name="Zhang T."/>
            <person name="Li H."/>
            <person name="Yu Y.-F."/>
            <person name="Zhang X.-L."/>
            <person name="Hao X.-Y."/>
            <person name="Wang M."/>
            <person name="Wang L."/>
            <person name="Wei J.-C."/>
        </authorList>
    </citation>
    <scope>NUCLEOTIDE SEQUENCE [LARGE SCALE GENOMIC DNA]</scope>
    <source>
        <strain evidence="3">Z07020 / HMAS-L-300199</strain>
    </source>
</reference>
<feature type="compositionally biased region" description="Low complexity" evidence="1">
    <location>
        <begin position="1"/>
        <end position="43"/>
    </location>
</feature>
<sequence>MPSEDSPASSASPHPHLTPHGIDLSPSTPSSPDPTSLEPSKPANEPPPTPSTPTPPPPFQPPSPSSPKPKPKPKQTFTCPPPACNAITFPTARLLMRHKSTSLFHEYCRKCDLDFASLEAKLIHLIESERHLACAECGEEFGCEDGLVRHVWRVS</sequence>
<evidence type="ECO:0008006" key="4">
    <source>
        <dbReference type="Google" id="ProtNLM"/>
    </source>
</evidence>
<feature type="region of interest" description="Disordered" evidence="1">
    <location>
        <begin position="1"/>
        <end position="79"/>
    </location>
</feature>
<dbReference type="RefSeq" id="XP_007801856.1">
    <property type="nucleotide sequence ID" value="XM_007803665.1"/>
</dbReference>
<name>U1HPZ0_ENDPU</name>
<protein>
    <recommendedName>
        <fullName evidence="4">C2H2-type domain-containing protein</fullName>
    </recommendedName>
</protein>
<dbReference type="HOGENOM" id="CLU_1695448_0_0_1"/>
<dbReference type="EMBL" id="KE721096">
    <property type="protein sequence ID" value="ERF72480.1"/>
    <property type="molecule type" value="Genomic_DNA"/>
</dbReference>
<dbReference type="OrthoDB" id="8117402at2759"/>
<organism evidence="2 3">
    <name type="scientific">Endocarpon pusillum (strain Z07020 / HMAS-L-300199)</name>
    <name type="common">Lichen-forming fungus</name>
    <dbReference type="NCBI Taxonomy" id="1263415"/>
    <lineage>
        <taxon>Eukaryota</taxon>
        <taxon>Fungi</taxon>
        <taxon>Dikarya</taxon>
        <taxon>Ascomycota</taxon>
        <taxon>Pezizomycotina</taxon>
        <taxon>Eurotiomycetes</taxon>
        <taxon>Chaetothyriomycetidae</taxon>
        <taxon>Verrucariales</taxon>
        <taxon>Verrucariaceae</taxon>
        <taxon>Endocarpon</taxon>
    </lineage>
</organism>